<evidence type="ECO:0008006" key="2">
    <source>
        <dbReference type="Google" id="ProtNLM"/>
    </source>
</evidence>
<dbReference type="AlphaFoldDB" id="A0A1W1B9Q4"/>
<proteinExistence type="predicted"/>
<sequence>MAGLIDMIINNPAIAGSIAKQVGIDVGDAGSIIGKLAPILMGSAKKNLQSDRDSGDLLKQISNNQFSEMLDKPEEAVKRDDLTNIGNDILGQLTGSKENSRNVAKHVEQETGMSADIIKKMLPMLAPLIIGALTKKAAPSINEYQKQPQAQSGGLESILTGLIDQDHDGSMIDDVMGMAMKHIFS</sequence>
<dbReference type="InterPro" id="IPR009282">
    <property type="entry name" value="DUF937"/>
</dbReference>
<accession>A0A1W1B9Q4</accession>
<dbReference type="Pfam" id="PF06078">
    <property type="entry name" value="DUF937"/>
    <property type="match status" value="1"/>
</dbReference>
<organism evidence="1">
    <name type="scientific">hydrothermal vent metagenome</name>
    <dbReference type="NCBI Taxonomy" id="652676"/>
    <lineage>
        <taxon>unclassified sequences</taxon>
        <taxon>metagenomes</taxon>
        <taxon>ecological metagenomes</taxon>
    </lineage>
</organism>
<evidence type="ECO:0000313" key="1">
    <source>
        <dbReference type="EMBL" id="SFV50303.1"/>
    </source>
</evidence>
<gene>
    <name evidence="1" type="ORF">MNB_SV-8-456</name>
</gene>
<name>A0A1W1B9Q4_9ZZZZ</name>
<protein>
    <recommendedName>
        <fullName evidence="2">DUF937 domain-containing protein</fullName>
    </recommendedName>
</protein>
<dbReference type="EMBL" id="FPHD01000007">
    <property type="protein sequence ID" value="SFV50303.1"/>
    <property type="molecule type" value="Genomic_DNA"/>
</dbReference>
<reference evidence="1" key="1">
    <citation type="submission" date="2016-10" db="EMBL/GenBank/DDBJ databases">
        <authorList>
            <person name="de Groot N.N."/>
        </authorList>
    </citation>
    <scope>NUCLEOTIDE SEQUENCE</scope>
</reference>